<evidence type="ECO:0000313" key="3">
    <source>
        <dbReference type="Proteomes" id="UP000886657"/>
    </source>
</evidence>
<proteinExistence type="predicted"/>
<dbReference type="Proteomes" id="UP000886657">
    <property type="component" value="Unassembled WGS sequence"/>
</dbReference>
<evidence type="ECO:0000313" key="2">
    <source>
        <dbReference type="EMBL" id="MBK9797218.1"/>
    </source>
</evidence>
<name>A0A9D7SJ59_9BACT</name>
<dbReference type="EMBL" id="JADKIO010000008">
    <property type="protein sequence ID" value="MBK9797218.1"/>
    <property type="molecule type" value="Genomic_DNA"/>
</dbReference>
<feature type="region of interest" description="Disordered" evidence="1">
    <location>
        <begin position="1"/>
        <end position="28"/>
    </location>
</feature>
<evidence type="ECO:0000256" key="1">
    <source>
        <dbReference type="SAM" id="MobiDB-lite"/>
    </source>
</evidence>
<comment type="caution">
    <text evidence="2">The sequence shown here is derived from an EMBL/GenBank/DDBJ whole genome shotgun (WGS) entry which is preliminary data.</text>
</comment>
<protein>
    <submittedName>
        <fullName evidence="2">Uncharacterized protein</fullName>
    </submittedName>
</protein>
<organism evidence="2 3">
    <name type="scientific">Candidatus Geothrix skivensis</name>
    <dbReference type="NCBI Taxonomy" id="2954439"/>
    <lineage>
        <taxon>Bacteria</taxon>
        <taxon>Pseudomonadati</taxon>
        <taxon>Acidobacteriota</taxon>
        <taxon>Holophagae</taxon>
        <taxon>Holophagales</taxon>
        <taxon>Holophagaceae</taxon>
        <taxon>Geothrix</taxon>
    </lineage>
</organism>
<reference evidence="2" key="1">
    <citation type="submission" date="2020-10" db="EMBL/GenBank/DDBJ databases">
        <title>Connecting structure to function with the recovery of over 1000 high-quality activated sludge metagenome-assembled genomes encoding full-length rRNA genes using long-read sequencing.</title>
        <authorList>
            <person name="Singleton C.M."/>
            <person name="Petriglieri F."/>
            <person name="Kristensen J.M."/>
            <person name="Kirkegaard R.H."/>
            <person name="Michaelsen T.Y."/>
            <person name="Andersen M.H."/>
            <person name="Karst S.M."/>
            <person name="Dueholm M.S."/>
            <person name="Nielsen P.H."/>
            <person name="Albertsen M."/>
        </authorList>
    </citation>
    <scope>NUCLEOTIDE SEQUENCE</scope>
    <source>
        <strain evidence="2">Skiv_18-Q3-R9-52_MAXAC.067</strain>
    </source>
</reference>
<feature type="region of interest" description="Disordered" evidence="1">
    <location>
        <begin position="66"/>
        <end position="86"/>
    </location>
</feature>
<accession>A0A9D7SJ59</accession>
<sequence>MRVEVLRSKGEGPGTVIIRKHGPGKDEAGKDVEILTEDVGPGTVVIRKKVDGKEVVEKRVKVLRKEGGTARPSCSPVPMGRNSNST</sequence>
<feature type="compositionally biased region" description="Basic and acidic residues" evidence="1">
    <location>
        <begin position="1"/>
        <end position="10"/>
    </location>
</feature>
<dbReference type="AlphaFoldDB" id="A0A9D7SJ59"/>
<gene>
    <name evidence="2" type="ORF">IPP58_12115</name>
</gene>